<evidence type="ECO:0000256" key="2">
    <source>
        <dbReference type="ARBA" id="ARBA00022806"/>
    </source>
</evidence>
<dbReference type="Pfam" id="PF12705">
    <property type="entry name" value="PDDEXK_1"/>
    <property type="match status" value="1"/>
</dbReference>
<dbReference type="OrthoDB" id="3588062at2"/>
<reference evidence="5" key="1">
    <citation type="submission" date="2019-09" db="EMBL/GenBank/DDBJ databases">
        <authorList>
            <person name="Teo W.F.A."/>
            <person name="Duangmal K."/>
        </authorList>
    </citation>
    <scope>NUCLEOTIDE SEQUENCE [LARGE SCALE GENOMIC DNA]</scope>
    <source>
        <strain evidence="5">K81G1</strain>
    </source>
</reference>
<dbReference type="AlphaFoldDB" id="A0A5N0V7X9"/>
<dbReference type="EMBL" id="VMNW02000016">
    <property type="protein sequence ID" value="KAA9161578.1"/>
    <property type="molecule type" value="Genomic_DNA"/>
</dbReference>
<protein>
    <submittedName>
        <fullName evidence="5">PD-(D/E)XK nuclease family protein</fullName>
    </submittedName>
</protein>
<sequence>MTGSTEPGGQATHAGIVRIQSWQVRGMRQRCPARFAVDVRPAVAHAKAGADVGRTRSASALSALHAVLDLIEFDQLSGDAAIRRWTEKSDPDPTLARWAAQAVRAIQEAEPKIAATRPDTPVLEPVSRSWGRQRLNAEDVYEEAVVGRRYEADGIRELRLLSTNSVAGAARERTDDAEIAFLVGVTAGARPILGGRWDHQRRFSLGRFTAPERIRVVEVGCADGSIDVRFDGSPAEALRLYEDEAAGPLAELLADDSYRPGYDCAKCLLVESCPGVPSVPGLLGVTGDTRRTWSVTSGREHQKCPDRYRFGEMFLPRERAAEDSDGTRRGRAVHSWIAQRHDRRPIQACRASDVPASSETWSAGWAGRDGIEARLGVQMIGDHALVCPLAGLAGDTVRTEHLVVAFDPVANAVIVAKTDLLYRDDHGWVLREIKTARSPETGDLLTKYPQLALAVLLSEAGVLAEEGAPLRVELEELTGSGPVLATLDVSSDAVLAAARRAVNRLAGPMFTMETSGPNPGKACADCGFVRWCPAARKTAA</sequence>
<dbReference type="GO" id="GO:0006281">
    <property type="term" value="P:DNA repair"/>
    <property type="evidence" value="ECO:0007669"/>
    <property type="project" value="UniProtKB-KW"/>
</dbReference>
<dbReference type="InterPro" id="IPR038726">
    <property type="entry name" value="PDDEXK_AddAB-type"/>
</dbReference>
<keyword evidence="6" id="KW-1185">Reference proteome</keyword>
<keyword evidence="2" id="KW-0347">Helicase</keyword>
<evidence type="ECO:0000259" key="4">
    <source>
        <dbReference type="Pfam" id="PF12705"/>
    </source>
</evidence>
<keyword evidence="2" id="KW-0547">Nucleotide-binding</keyword>
<comment type="caution">
    <text evidence="5">The sequence shown here is derived from an EMBL/GenBank/DDBJ whole genome shotgun (WGS) entry which is preliminary data.</text>
</comment>
<keyword evidence="3" id="KW-0234">DNA repair</keyword>
<keyword evidence="2" id="KW-0378">Hydrolase</keyword>
<dbReference type="GO" id="GO:0004386">
    <property type="term" value="F:helicase activity"/>
    <property type="evidence" value="ECO:0007669"/>
    <property type="project" value="UniProtKB-KW"/>
</dbReference>
<evidence type="ECO:0000256" key="1">
    <source>
        <dbReference type="ARBA" id="ARBA00022763"/>
    </source>
</evidence>
<keyword evidence="2" id="KW-0067">ATP-binding</keyword>
<gene>
    <name evidence="5" type="ORF">FPZ12_013785</name>
</gene>
<keyword evidence="1" id="KW-0227">DNA damage</keyword>
<dbReference type="Proteomes" id="UP000319769">
    <property type="component" value="Unassembled WGS sequence"/>
</dbReference>
<evidence type="ECO:0000313" key="6">
    <source>
        <dbReference type="Proteomes" id="UP000319769"/>
    </source>
</evidence>
<evidence type="ECO:0000313" key="5">
    <source>
        <dbReference type="EMBL" id="KAA9161578.1"/>
    </source>
</evidence>
<name>A0A5N0V7X9_9PSEU</name>
<feature type="domain" description="PD-(D/E)XK endonuclease-like" evidence="4">
    <location>
        <begin position="292"/>
        <end position="533"/>
    </location>
</feature>
<accession>A0A5N0V7X9</accession>
<proteinExistence type="predicted"/>
<organism evidence="5 6">
    <name type="scientific">Amycolatopsis acidicola</name>
    <dbReference type="NCBI Taxonomy" id="2596893"/>
    <lineage>
        <taxon>Bacteria</taxon>
        <taxon>Bacillati</taxon>
        <taxon>Actinomycetota</taxon>
        <taxon>Actinomycetes</taxon>
        <taxon>Pseudonocardiales</taxon>
        <taxon>Pseudonocardiaceae</taxon>
        <taxon>Amycolatopsis</taxon>
    </lineage>
</organism>
<evidence type="ECO:0000256" key="3">
    <source>
        <dbReference type="ARBA" id="ARBA00023204"/>
    </source>
</evidence>